<comment type="caution">
    <text evidence="1">The sequence shown here is derived from an EMBL/GenBank/DDBJ whole genome shotgun (WGS) entry which is preliminary data.</text>
</comment>
<organism evidence="1 2">
    <name type="scientific">Dermacentor silvarum</name>
    <name type="common">Tick</name>
    <dbReference type="NCBI Taxonomy" id="543639"/>
    <lineage>
        <taxon>Eukaryota</taxon>
        <taxon>Metazoa</taxon>
        <taxon>Ecdysozoa</taxon>
        <taxon>Arthropoda</taxon>
        <taxon>Chelicerata</taxon>
        <taxon>Arachnida</taxon>
        <taxon>Acari</taxon>
        <taxon>Parasitiformes</taxon>
        <taxon>Ixodida</taxon>
        <taxon>Ixodoidea</taxon>
        <taxon>Ixodidae</taxon>
        <taxon>Rhipicephalinae</taxon>
        <taxon>Dermacentor</taxon>
    </lineage>
</organism>
<dbReference type="EMBL" id="CM023476">
    <property type="protein sequence ID" value="KAH7940522.1"/>
    <property type="molecule type" value="Genomic_DNA"/>
</dbReference>
<reference evidence="1" key="1">
    <citation type="submission" date="2020-05" db="EMBL/GenBank/DDBJ databases">
        <title>Large-scale comparative analyses of tick genomes elucidate their genetic diversity and vector capacities.</title>
        <authorList>
            <person name="Jia N."/>
            <person name="Wang J."/>
            <person name="Shi W."/>
            <person name="Du L."/>
            <person name="Sun Y."/>
            <person name="Zhan W."/>
            <person name="Jiang J."/>
            <person name="Wang Q."/>
            <person name="Zhang B."/>
            <person name="Ji P."/>
            <person name="Sakyi L.B."/>
            <person name="Cui X."/>
            <person name="Yuan T."/>
            <person name="Jiang B."/>
            <person name="Yang W."/>
            <person name="Lam T.T.-Y."/>
            <person name="Chang Q."/>
            <person name="Ding S."/>
            <person name="Wang X."/>
            <person name="Zhu J."/>
            <person name="Ruan X."/>
            <person name="Zhao L."/>
            <person name="Wei J."/>
            <person name="Que T."/>
            <person name="Du C."/>
            <person name="Cheng J."/>
            <person name="Dai P."/>
            <person name="Han X."/>
            <person name="Huang E."/>
            <person name="Gao Y."/>
            <person name="Liu J."/>
            <person name="Shao H."/>
            <person name="Ye R."/>
            <person name="Li L."/>
            <person name="Wei W."/>
            <person name="Wang X."/>
            <person name="Wang C."/>
            <person name="Yang T."/>
            <person name="Huo Q."/>
            <person name="Li W."/>
            <person name="Guo W."/>
            <person name="Chen H."/>
            <person name="Zhou L."/>
            <person name="Ni X."/>
            <person name="Tian J."/>
            <person name="Zhou Y."/>
            <person name="Sheng Y."/>
            <person name="Liu T."/>
            <person name="Pan Y."/>
            <person name="Xia L."/>
            <person name="Li J."/>
            <person name="Zhao F."/>
            <person name="Cao W."/>
        </authorList>
    </citation>
    <scope>NUCLEOTIDE SEQUENCE</scope>
    <source>
        <strain evidence="1">Dsil-2018</strain>
    </source>
</reference>
<protein>
    <submittedName>
        <fullName evidence="1">Uncharacterized protein</fullName>
    </submittedName>
</protein>
<dbReference type="Proteomes" id="UP000821865">
    <property type="component" value="Chromosome 7"/>
</dbReference>
<name>A0ACB8CCV2_DERSI</name>
<accession>A0ACB8CCV2</accession>
<proteinExistence type="predicted"/>
<evidence type="ECO:0000313" key="1">
    <source>
        <dbReference type="EMBL" id="KAH7940522.1"/>
    </source>
</evidence>
<keyword evidence="2" id="KW-1185">Reference proteome</keyword>
<gene>
    <name evidence="1" type="ORF">HPB49_001300</name>
</gene>
<evidence type="ECO:0000313" key="2">
    <source>
        <dbReference type="Proteomes" id="UP000821865"/>
    </source>
</evidence>
<sequence length="245" mass="27853">MAKKLPYRYLDSIKSHRGDQGCKDMFSDVISRNRQGIMEEPEDETEATTATETPEDQRAAAFHAQRLWEIAKGFIDGEDILVPVNAYLREIFSDNNRSPPRKPQESENESPRKKKKKAYALCQRLFKKDRTQCIRNILEETGRSKIENPAAFIQEWKGIMEAPVGRSILADKVIPRRQKKIDPRKIITAEDIKSALPPCGSAADPDGFSAKKLGTVPMTLLRVLLNRIMLQKQLPLVLCNARTYS</sequence>